<dbReference type="Proteomes" id="UP000013270">
    <property type="component" value="Unassembled WGS sequence"/>
</dbReference>
<evidence type="ECO:0000313" key="4">
    <source>
        <dbReference type="Proteomes" id="UP000013270"/>
    </source>
</evidence>
<dbReference type="InterPro" id="IPR041290">
    <property type="entry name" value="Tli4_C"/>
</dbReference>
<organism evidence="3 4">
    <name type="scientific">Acinetobacter bereziniae NIPH 3</name>
    <dbReference type="NCBI Taxonomy" id="1217651"/>
    <lineage>
        <taxon>Bacteria</taxon>
        <taxon>Pseudomonadati</taxon>
        <taxon>Pseudomonadota</taxon>
        <taxon>Gammaproteobacteria</taxon>
        <taxon>Moraxellales</taxon>
        <taxon>Moraxellaceae</taxon>
        <taxon>Acinetobacter</taxon>
    </lineage>
</organism>
<dbReference type="EMBL" id="APPK01000036">
    <property type="protein sequence ID" value="ENV21810.1"/>
    <property type="molecule type" value="Genomic_DNA"/>
</dbReference>
<gene>
    <name evidence="3" type="ORF">F963_02203</name>
</gene>
<dbReference type="AlphaFoldDB" id="N8YRC0"/>
<protein>
    <recommendedName>
        <fullName evidence="2">Tle cognate immunity protein 4 C-terminal domain-containing protein</fullName>
    </recommendedName>
</protein>
<evidence type="ECO:0000313" key="3">
    <source>
        <dbReference type="EMBL" id="ENV21810.1"/>
    </source>
</evidence>
<comment type="caution">
    <text evidence="3">The sequence shown here is derived from an EMBL/GenBank/DDBJ whole genome shotgun (WGS) entry which is preliminary data.</text>
</comment>
<feature type="domain" description="Tle cognate immunity protein 4 C-terminal" evidence="2">
    <location>
        <begin position="174"/>
        <end position="331"/>
    </location>
</feature>
<proteinExistence type="predicted"/>
<dbReference type="Pfam" id="PF18426">
    <property type="entry name" value="Tli4_C"/>
    <property type="match status" value="1"/>
</dbReference>
<evidence type="ECO:0000256" key="1">
    <source>
        <dbReference type="SAM" id="SignalP"/>
    </source>
</evidence>
<feature type="chain" id="PRO_5004137424" description="Tle cognate immunity protein 4 C-terminal domain-containing protein" evidence="1">
    <location>
        <begin position="23"/>
        <end position="335"/>
    </location>
</feature>
<accession>N8YRC0</accession>
<keyword evidence="1" id="KW-0732">Signal</keyword>
<feature type="signal peptide" evidence="1">
    <location>
        <begin position="1"/>
        <end position="22"/>
    </location>
</feature>
<dbReference type="RefSeq" id="WP_004830710.1">
    <property type="nucleotide sequence ID" value="NZ_KB849468.1"/>
</dbReference>
<sequence>MNKIYVSLLLMICVFNTSCISAKSELKNTGNNMINLEKTKTYCIGRYVVEIPAEANPLQRYDQYDSFIIKVQENATPQDFNTAVQKWRNDYSKGDRKIFEDPKEQVFNGRLTKIFKGKLADKKIIPYDVFGFVLDRRTLFLIEGGNSDLPMWTEKSNEAIQHLIKNLRYRPEHEIPQENGQCIYQGFIQDNDKKFRHSKQKIGFRFKGFPTVVLRFESETNSRDTAPLIPRIENKLRQVGQSQRQIDKDNIRKGEKNTPYLIGQEWISVEKMKGKNGISALWEHTGTARDNKDPLIGFEVDTARSSPYTESSSMEQFDALKLYESILKTIRKFGE</sequence>
<reference evidence="3 4" key="1">
    <citation type="submission" date="2013-02" db="EMBL/GenBank/DDBJ databases">
        <title>The Genome Sequence of Acinetobacter bereziniae NIPH 3.</title>
        <authorList>
            <consortium name="The Broad Institute Genome Sequencing Platform"/>
            <consortium name="The Broad Institute Genome Sequencing Center for Infectious Disease"/>
            <person name="Cerqueira G."/>
            <person name="Feldgarden M."/>
            <person name="Courvalin P."/>
            <person name="Perichon B."/>
            <person name="Grillot-Courvalin C."/>
            <person name="Clermont D."/>
            <person name="Rocha E."/>
            <person name="Yoon E.-J."/>
            <person name="Nemec A."/>
            <person name="Walker B."/>
            <person name="Young S.K."/>
            <person name="Zeng Q."/>
            <person name="Gargeya S."/>
            <person name="Fitzgerald M."/>
            <person name="Haas B."/>
            <person name="Abouelleil A."/>
            <person name="Alvarado L."/>
            <person name="Arachchi H.M."/>
            <person name="Berlin A.M."/>
            <person name="Chapman S.B."/>
            <person name="Dewar J."/>
            <person name="Goldberg J."/>
            <person name="Griggs A."/>
            <person name="Gujja S."/>
            <person name="Hansen M."/>
            <person name="Howarth C."/>
            <person name="Imamovic A."/>
            <person name="Larimer J."/>
            <person name="McCowan C."/>
            <person name="Murphy C."/>
            <person name="Neiman D."/>
            <person name="Pearson M."/>
            <person name="Priest M."/>
            <person name="Roberts A."/>
            <person name="Saif S."/>
            <person name="Shea T."/>
            <person name="Sisk P."/>
            <person name="Sykes S."/>
            <person name="Wortman J."/>
            <person name="Nusbaum C."/>
            <person name="Birren B."/>
        </authorList>
    </citation>
    <scope>NUCLEOTIDE SEQUENCE [LARGE SCALE GENOMIC DNA]</scope>
    <source>
        <strain evidence="3 4">NIPH 3</strain>
    </source>
</reference>
<dbReference type="PATRIC" id="fig|1217651.3.peg.2170"/>
<dbReference type="HOGENOM" id="CLU_828030_0_0_6"/>
<name>N8YRC0_ACIBZ</name>
<evidence type="ECO:0000259" key="2">
    <source>
        <dbReference type="Pfam" id="PF18426"/>
    </source>
</evidence>